<dbReference type="InterPro" id="IPR005761">
    <property type="entry name" value="UDP-N-AcMur-Glu-dNH2Pim_ligase"/>
</dbReference>
<dbReference type="Gene3D" id="3.90.190.20">
    <property type="entry name" value="Mur ligase, C-terminal domain"/>
    <property type="match status" value="1"/>
</dbReference>
<dbReference type="PANTHER" id="PTHR23135">
    <property type="entry name" value="MUR LIGASE FAMILY MEMBER"/>
    <property type="match status" value="1"/>
</dbReference>
<keyword evidence="6 8" id="KW-0131">Cell cycle</keyword>
<dbReference type="GO" id="GO:0071555">
    <property type="term" value="P:cell wall organization"/>
    <property type="evidence" value="ECO:0007669"/>
    <property type="project" value="UniProtKB-KW"/>
</dbReference>
<dbReference type="Proteomes" id="UP000242682">
    <property type="component" value="Unassembled WGS sequence"/>
</dbReference>
<dbReference type="SUPFAM" id="SSF53244">
    <property type="entry name" value="MurD-like peptide ligases, peptide-binding domain"/>
    <property type="match status" value="1"/>
</dbReference>
<comment type="caution">
    <text evidence="12">The sequence shown here is derived from an EMBL/GenBank/DDBJ whole genome shotgun (WGS) entry which is preliminary data.</text>
</comment>
<dbReference type="Gene3D" id="3.40.1390.10">
    <property type="entry name" value="MurE/MurF, N-terminal domain"/>
    <property type="match status" value="1"/>
</dbReference>
<dbReference type="GO" id="GO:0051301">
    <property type="term" value="P:cell division"/>
    <property type="evidence" value="ECO:0007669"/>
    <property type="project" value="UniProtKB-KW"/>
</dbReference>
<dbReference type="GO" id="GO:0016881">
    <property type="term" value="F:acid-amino acid ligase activity"/>
    <property type="evidence" value="ECO:0007669"/>
    <property type="project" value="InterPro"/>
</dbReference>
<accession>A0A2P8H2Q7</accession>
<keyword evidence="12" id="KW-0436">Ligase</keyword>
<evidence type="ECO:0000256" key="8">
    <source>
        <dbReference type="RuleBase" id="RU004135"/>
    </source>
</evidence>
<keyword evidence="7 8" id="KW-0961">Cell wall biogenesis/degradation</keyword>
<dbReference type="GO" id="GO:0005524">
    <property type="term" value="F:ATP binding"/>
    <property type="evidence" value="ECO:0007669"/>
    <property type="project" value="InterPro"/>
</dbReference>
<dbReference type="SUPFAM" id="SSF53623">
    <property type="entry name" value="MurD-like peptide ligases, catalytic domain"/>
    <property type="match status" value="1"/>
</dbReference>
<keyword evidence="13" id="KW-1185">Reference proteome</keyword>
<dbReference type="Pfam" id="PF02875">
    <property type="entry name" value="Mur_ligase_C"/>
    <property type="match status" value="1"/>
</dbReference>
<feature type="domain" description="Mur ligase C-terminal" evidence="10">
    <location>
        <begin position="340"/>
        <end position="466"/>
    </location>
</feature>
<dbReference type="NCBIfam" id="TIGR01085">
    <property type="entry name" value="murE"/>
    <property type="match status" value="1"/>
</dbReference>
<dbReference type="GO" id="GO:0005737">
    <property type="term" value="C:cytoplasm"/>
    <property type="evidence" value="ECO:0007669"/>
    <property type="project" value="UniProtKB-SubCell"/>
</dbReference>
<name>A0A2P8H2Q7_9BACL</name>
<evidence type="ECO:0000256" key="7">
    <source>
        <dbReference type="ARBA" id="ARBA00023316"/>
    </source>
</evidence>
<dbReference type="InterPro" id="IPR004101">
    <property type="entry name" value="Mur_ligase_C"/>
</dbReference>
<dbReference type="InterPro" id="IPR013221">
    <property type="entry name" value="Mur_ligase_cen"/>
</dbReference>
<evidence type="ECO:0000256" key="6">
    <source>
        <dbReference type="ARBA" id="ARBA00023306"/>
    </source>
</evidence>
<evidence type="ECO:0000313" key="13">
    <source>
        <dbReference type="Proteomes" id="UP000242682"/>
    </source>
</evidence>
<evidence type="ECO:0000256" key="5">
    <source>
        <dbReference type="ARBA" id="ARBA00022984"/>
    </source>
</evidence>
<dbReference type="Gene3D" id="3.40.1190.10">
    <property type="entry name" value="Mur-like, catalytic domain"/>
    <property type="match status" value="1"/>
</dbReference>
<evidence type="ECO:0000259" key="9">
    <source>
        <dbReference type="Pfam" id="PF01225"/>
    </source>
</evidence>
<evidence type="ECO:0000259" key="11">
    <source>
        <dbReference type="Pfam" id="PF08245"/>
    </source>
</evidence>
<dbReference type="SUPFAM" id="SSF63418">
    <property type="entry name" value="MurE/MurF N-terminal domain"/>
    <property type="match status" value="1"/>
</dbReference>
<comment type="pathway">
    <text evidence="1 8">Cell wall biogenesis; peptidoglycan biosynthesis.</text>
</comment>
<dbReference type="InterPro" id="IPR000713">
    <property type="entry name" value="Mur_ligase_N"/>
</dbReference>
<keyword evidence="5 8" id="KW-0573">Peptidoglycan synthesis</keyword>
<evidence type="ECO:0000256" key="3">
    <source>
        <dbReference type="ARBA" id="ARBA00022618"/>
    </source>
</evidence>
<dbReference type="InterPro" id="IPR036615">
    <property type="entry name" value="Mur_ligase_C_dom_sf"/>
</dbReference>
<dbReference type="InterPro" id="IPR035911">
    <property type="entry name" value="MurE/MurF_N"/>
</dbReference>
<dbReference type="PANTHER" id="PTHR23135:SF4">
    <property type="entry name" value="UDP-N-ACETYLMURAMOYL-L-ALANYL-D-GLUTAMATE--2,6-DIAMINOPIMELATE LIGASE MURE HOMOLOG, CHLOROPLASTIC"/>
    <property type="match status" value="1"/>
</dbReference>
<dbReference type="GO" id="GO:0009252">
    <property type="term" value="P:peptidoglycan biosynthetic process"/>
    <property type="evidence" value="ECO:0007669"/>
    <property type="project" value="UniProtKB-UniPathway"/>
</dbReference>
<feature type="domain" description="Mur ligase central" evidence="11">
    <location>
        <begin position="115"/>
        <end position="318"/>
    </location>
</feature>
<dbReference type="RefSeq" id="WP_106533241.1">
    <property type="nucleotide sequence ID" value="NZ_PYAT01000005.1"/>
</dbReference>
<dbReference type="UniPathway" id="UPA00219"/>
<protein>
    <submittedName>
        <fullName evidence="12">UDP-N-acetylmuramoylalanyl-D-glutamate--2, 6-diaminopimelate ligase</fullName>
    </submittedName>
</protein>
<comment type="similarity">
    <text evidence="2">Belongs to the MurCDEF family. MurE subfamily.</text>
</comment>
<dbReference type="AlphaFoldDB" id="A0A2P8H2Q7"/>
<dbReference type="EMBL" id="PYAT01000005">
    <property type="protein sequence ID" value="PSL40470.1"/>
    <property type="molecule type" value="Genomic_DNA"/>
</dbReference>
<keyword evidence="4 8" id="KW-0133">Cell shape</keyword>
<sequence length="496" mass="54459">MNIQFNQIPNFSLIVCYGPETQEISSIVYNSQEAAEGSAFFCVSGENTDGHLYVEEAIQRGAVAIIGSDREALEAYAKIHGTLTFAVVEDPRIAMAHASILFSDRIQDRLIKIGVTGTNGKTTTATYVYHLFNLLGIPCGFLGTTGIWNSAGKIAYKKSTPTTPLSSDTHNIFSELAAFGDQAASMEVSSIALDQKRVEGILFDVAIHTNISEEHMEYHKVFEHYLQCKLQLFSQAKNAVINLDDKGMAQEILNTVNYPALTYSRYPDSGADLVWANCESQKDGLVFDLLYDGQSYPIQVPLYGEYNASNLTAAIGAALLAGAPIGQVVEVLSKMPQVEGRFQVIQGPEDRKIILDYAHTPVALDLVLREVKKLPHNRLIALIAGVGIRDFAKMPKMARAAEGKADVLVVTVDHPGYHNPDDIIDEVLKGLSMPYKQKVIRARFRREGVIEALKESGPNDIVLLSSGNINGAQIVEDQHIPHSDEEVIEGFFMQQN</sequence>
<dbReference type="Pfam" id="PF08245">
    <property type="entry name" value="Mur_ligase_M"/>
    <property type="match status" value="1"/>
</dbReference>
<reference evidence="12 13" key="1">
    <citation type="submission" date="2018-03" db="EMBL/GenBank/DDBJ databases">
        <title>Genomic Encyclopedia of Type Strains, Phase III (KMG-III): the genomes of soil and plant-associated and newly described type strains.</title>
        <authorList>
            <person name="Whitman W."/>
        </authorList>
    </citation>
    <scope>NUCLEOTIDE SEQUENCE [LARGE SCALE GENOMIC DNA]</scope>
    <source>
        <strain evidence="12 13">CGMCC 1.12259</strain>
    </source>
</reference>
<keyword evidence="3 8" id="KW-0132">Cell division</keyword>
<dbReference type="GO" id="GO:0008360">
    <property type="term" value="P:regulation of cell shape"/>
    <property type="evidence" value="ECO:0007669"/>
    <property type="project" value="UniProtKB-KW"/>
</dbReference>
<dbReference type="OrthoDB" id="9800958at2"/>
<proteinExistence type="inferred from homology"/>
<dbReference type="Pfam" id="PF01225">
    <property type="entry name" value="Mur_ligase"/>
    <property type="match status" value="1"/>
</dbReference>
<evidence type="ECO:0000256" key="2">
    <source>
        <dbReference type="ARBA" id="ARBA00005898"/>
    </source>
</evidence>
<gene>
    <name evidence="12" type="ORF">B0H99_105248</name>
</gene>
<comment type="subcellular location">
    <subcellularLocation>
        <location evidence="8">Cytoplasm</location>
    </subcellularLocation>
</comment>
<feature type="domain" description="Mur ligase N-terminal catalytic" evidence="9">
    <location>
        <begin position="23"/>
        <end position="82"/>
    </location>
</feature>
<evidence type="ECO:0000313" key="12">
    <source>
        <dbReference type="EMBL" id="PSL40470.1"/>
    </source>
</evidence>
<dbReference type="InterPro" id="IPR036565">
    <property type="entry name" value="Mur-like_cat_sf"/>
</dbReference>
<organism evidence="12 13">
    <name type="scientific">Planomicrobium soli</name>
    <dbReference type="NCBI Taxonomy" id="1176648"/>
    <lineage>
        <taxon>Bacteria</taxon>
        <taxon>Bacillati</taxon>
        <taxon>Bacillota</taxon>
        <taxon>Bacilli</taxon>
        <taxon>Bacillales</taxon>
        <taxon>Caryophanaceae</taxon>
        <taxon>Planomicrobium</taxon>
    </lineage>
</organism>
<evidence type="ECO:0000259" key="10">
    <source>
        <dbReference type="Pfam" id="PF02875"/>
    </source>
</evidence>
<evidence type="ECO:0000256" key="1">
    <source>
        <dbReference type="ARBA" id="ARBA00004752"/>
    </source>
</evidence>
<evidence type="ECO:0000256" key="4">
    <source>
        <dbReference type="ARBA" id="ARBA00022960"/>
    </source>
</evidence>